<proteinExistence type="inferred from homology"/>
<dbReference type="AlphaFoldDB" id="A0A8S9L5N7"/>
<keyword evidence="2" id="KW-0747">Spliceosome</keyword>
<dbReference type="GO" id="GO:0000398">
    <property type="term" value="P:mRNA splicing, via spliceosome"/>
    <property type="evidence" value="ECO:0007669"/>
    <property type="project" value="InterPro"/>
</dbReference>
<dbReference type="SMART" id="SM00320">
    <property type="entry name" value="WD40"/>
    <property type="match status" value="3"/>
</dbReference>
<feature type="repeat" description="WD" evidence="1">
    <location>
        <begin position="100"/>
        <end position="125"/>
    </location>
</feature>
<dbReference type="PANTHER" id="PTHR43995">
    <property type="entry name" value="PRE-MRNA-PROCESSING FACTOR 19"/>
    <property type="match status" value="1"/>
</dbReference>
<dbReference type="EC" id="2.3.2.27" evidence="2"/>
<dbReference type="GO" id="GO:0000974">
    <property type="term" value="C:Prp19 complex"/>
    <property type="evidence" value="ECO:0007669"/>
    <property type="project" value="UniProtKB-UniRule"/>
</dbReference>
<dbReference type="GO" id="GO:0071006">
    <property type="term" value="C:U2-type catalytic step 1 spliceosome"/>
    <property type="evidence" value="ECO:0007669"/>
    <property type="project" value="TreeGrafter"/>
</dbReference>
<dbReference type="InterPro" id="IPR001680">
    <property type="entry name" value="WD40_rpt"/>
</dbReference>
<dbReference type="GO" id="GO:0005737">
    <property type="term" value="C:cytoplasm"/>
    <property type="evidence" value="ECO:0007669"/>
    <property type="project" value="TreeGrafter"/>
</dbReference>
<comment type="pathway">
    <text evidence="2">Protein modification; protein ubiquitination.</text>
</comment>
<keyword evidence="2" id="KW-0234">DNA repair</keyword>
<keyword evidence="2" id="KW-0808">Transferase</keyword>
<dbReference type="Pfam" id="PF00400">
    <property type="entry name" value="WD40"/>
    <property type="match status" value="2"/>
</dbReference>
<dbReference type="PANTHER" id="PTHR43995:SF3">
    <property type="entry name" value="PRE-MRNA-PROCESSING FACTOR 19 HOMOLOG 2"/>
    <property type="match status" value="1"/>
</dbReference>
<dbReference type="GO" id="GO:0070534">
    <property type="term" value="P:protein K63-linked ubiquitination"/>
    <property type="evidence" value="ECO:0007669"/>
    <property type="project" value="UniProtKB-UniRule"/>
</dbReference>
<comment type="subunit">
    <text evidence="2">Homotetramer.</text>
</comment>
<dbReference type="PROSITE" id="PS50082">
    <property type="entry name" value="WD_REPEATS_2"/>
    <property type="match status" value="1"/>
</dbReference>
<protein>
    <recommendedName>
        <fullName evidence="2">Pre-mRNA-processing factor 19</fullName>
        <ecNumber evidence="2">2.3.2.27</ecNumber>
    </recommendedName>
</protein>
<organism evidence="3">
    <name type="scientific">Brassica cretica</name>
    <name type="common">Mustard</name>
    <dbReference type="NCBI Taxonomy" id="69181"/>
    <lineage>
        <taxon>Eukaryota</taxon>
        <taxon>Viridiplantae</taxon>
        <taxon>Streptophyta</taxon>
        <taxon>Embryophyta</taxon>
        <taxon>Tracheophyta</taxon>
        <taxon>Spermatophyta</taxon>
        <taxon>Magnoliopsida</taxon>
        <taxon>eudicotyledons</taxon>
        <taxon>Gunneridae</taxon>
        <taxon>Pentapetalae</taxon>
        <taxon>rosids</taxon>
        <taxon>malvids</taxon>
        <taxon>Brassicales</taxon>
        <taxon>Brassicaceae</taxon>
        <taxon>Brassiceae</taxon>
        <taxon>Brassica</taxon>
    </lineage>
</organism>
<dbReference type="InterPro" id="IPR036322">
    <property type="entry name" value="WD40_repeat_dom_sf"/>
</dbReference>
<evidence type="ECO:0000256" key="2">
    <source>
        <dbReference type="RuleBase" id="RU367101"/>
    </source>
</evidence>
<accession>A0A8S9L5N7</accession>
<dbReference type="EMBL" id="QGKY02000094">
    <property type="protein sequence ID" value="KAF2602035.1"/>
    <property type="molecule type" value="Genomic_DNA"/>
</dbReference>
<keyword evidence="2" id="KW-0833">Ubl conjugation pathway</keyword>
<reference evidence="3" key="1">
    <citation type="submission" date="2019-12" db="EMBL/GenBank/DDBJ databases">
        <title>Genome sequencing and annotation of Brassica cretica.</title>
        <authorList>
            <person name="Studholme D.J."/>
            <person name="Sarris P.F."/>
        </authorList>
    </citation>
    <scope>NUCLEOTIDE SEQUENCE</scope>
    <source>
        <strain evidence="3">PFS-102/07</strain>
        <tissue evidence="3">Leaf</tissue>
    </source>
</reference>
<keyword evidence="1" id="KW-0853">WD repeat</keyword>
<keyword evidence="2" id="KW-0508">mRNA splicing</keyword>
<dbReference type="InterPro" id="IPR038959">
    <property type="entry name" value="Prp19"/>
</dbReference>
<keyword evidence="2" id="KW-0227">DNA damage</keyword>
<gene>
    <name evidence="3" type="ORF">F2Q70_00028306</name>
</gene>
<keyword evidence="2" id="KW-0507">mRNA processing</keyword>
<comment type="catalytic activity">
    <reaction evidence="2">
        <text>S-ubiquitinyl-[E2 ubiquitin-conjugating enzyme]-L-cysteine + [acceptor protein]-L-lysine = [E2 ubiquitin-conjugating enzyme]-L-cysteine + N(6)-ubiquitinyl-[acceptor protein]-L-lysine.</text>
        <dbReference type="EC" id="2.3.2.27"/>
    </reaction>
</comment>
<dbReference type="Gene3D" id="2.130.10.10">
    <property type="entry name" value="YVTN repeat-like/Quinoprotein amine dehydrogenase"/>
    <property type="match status" value="2"/>
</dbReference>
<comment type="similarity">
    <text evidence="2">Belongs to the WD repeat PRP19 family.</text>
</comment>
<comment type="function">
    <text evidence="2">Ubiquitin-protein ligase which is mainly involved pre-mRNA splicing and DNA repair. Required for pre-mRNA splicing as component of the spliceosome.</text>
</comment>
<sequence length="219" mass="23411">MGPDAKKLCPGISAEIITELTDCNAALSQKRKKRQIPETLASIDSLERFTQLSSHPLHKTNKPGICSMDILHSKDVIATGGVDATAVIFDRPSGQILSTLTGHSKKVTSVKFVGDSDLVLTASADKEFCYPAFLEFDPSGSYLGVAASDIRLYQTASVKAEWNLIKTLPDLSGTGKATCVKFGPDAQYVAVGSMDRNLRIFGLPGDEKANAEDDSAQDS</sequence>
<evidence type="ECO:0000313" key="3">
    <source>
        <dbReference type="EMBL" id="KAF2602035.1"/>
    </source>
</evidence>
<evidence type="ECO:0000256" key="1">
    <source>
        <dbReference type="PROSITE-ProRule" id="PRU00221"/>
    </source>
</evidence>
<dbReference type="GO" id="GO:0061630">
    <property type="term" value="F:ubiquitin protein ligase activity"/>
    <property type="evidence" value="ECO:0007669"/>
    <property type="project" value="UniProtKB-UniRule"/>
</dbReference>
<keyword evidence="2" id="KW-0539">Nucleus</keyword>
<dbReference type="SUPFAM" id="SSF50978">
    <property type="entry name" value="WD40 repeat-like"/>
    <property type="match status" value="1"/>
</dbReference>
<dbReference type="InterPro" id="IPR015943">
    <property type="entry name" value="WD40/YVTN_repeat-like_dom_sf"/>
</dbReference>
<comment type="caution">
    <text evidence="3">The sequence shown here is derived from an EMBL/GenBank/DDBJ whole genome shotgun (WGS) entry which is preliminary data.</text>
</comment>
<comment type="subcellular location">
    <subcellularLocation>
        <location evidence="2">Nucleus</location>
    </subcellularLocation>
</comment>
<name>A0A8S9L5N7_BRACR</name>
<dbReference type="GO" id="GO:0006281">
    <property type="term" value="P:DNA repair"/>
    <property type="evidence" value="ECO:0007669"/>
    <property type="project" value="UniProtKB-KW"/>
</dbReference>